<feature type="coiled-coil region" evidence="9">
    <location>
        <begin position="265"/>
        <end position="299"/>
    </location>
</feature>
<dbReference type="OrthoDB" id="1931120at2"/>
<evidence type="ECO:0000259" key="10">
    <source>
        <dbReference type="PROSITE" id="PS50109"/>
    </source>
</evidence>
<evidence type="ECO:0000313" key="11">
    <source>
        <dbReference type="EMBL" id="RTR13444.1"/>
    </source>
</evidence>
<dbReference type="InterPro" id="IPR036890">
    <property type="entry name" value="HATPase_C_sf"/>
</dbReference>
<comment type="caution">
    <text evidence="11">The sequence shown here is derived from an EMBL/GenBank/DDBJ whole genome shotgun (WGS) entry which is preliminary data.</text>
</comment>
<dbReference type="EMBL" id="RXMA01000045">
    <property type="protein sequence ID" value="RTR13444.1"/>
    <property type="molecule type" value="Genomic_DNA"/>
</dbReference>
<dbReference type="GO" id="GO:0000160">
    <property type="term" value="P:phosphorelay signal transduction system"/>
    <property type="evidence" value="ECO:0007669"/>
    <property type="project" value="UniProtKB-KW"/>
</dbReference>
<name>A0A3S0HX15_9PROT</name>
<protein>
    <recommendedName>
        <fullName evidence="2">histidine kinase</fullName>
        <ecNumber evidence="2">2.7.13.3</ecNumber>
    </recommendedName>
</protein>
<dbReference type="SMART" id="SM00387">
    <property type="entry name" value="HATPase_c"/>
    <property type="match status" value="1"/>
</dbReference>
<reference evidence="11 12" key="1">
    <citation type="submission" date="2018-12" db="EMBL/GenBank/DDBJ databases">
        <authorList>
            <person name="Yang Y."/>
        </authorList>
    </citation>
    <scope>NUCLEOTIDE SEQUENCE [LARGE SCALE GENOMIC DNA]</scope>
    <source>
        <strain evidence="11 12">L-25-5w-1</strain>
    </source>
</reference>
<keyword evidence="7" id="KW-0067">ATP-binding</keyword>
<keyword evidence="12" id="KW-1185">Reference proteome</keyword>
<dbReference type="GO" id="GO:0005524">
    <property type="term" value="F:ATP binding"/>
    <property type="evidence" value="ECO:0007669"/>
    <property type="project" value="UniProtKB-KW"/>
</dbReference>
<evidence type="ECO:0000256" key="7">
    <source>
        <dbReference type="ARBA" id="ARBA00022840"/>
    </source>
</evidence>
<gene>
    <name evidence="11" type="ORF">EJ903_24640</name>
</gene>
<evidence type="ECO:0000256" key="9">
    <source>
        <dbReference type="SAM" id="Coils"/>
    </source>
</evidence>
<dbReference type="InterPro" id="IPR004358">
    <property type="entry name" value="Sig_transdc_His_kin-like_C"/>
</dbReference>
<proteinExistence type="predicted"/>
<evidence type="ECO:0000256" key="3">
    <source>
        <dbReference type="ARBA" id="ARBA00022553"/>
    </source>
</evidence>
<dbReference type="Gene3D" id="3.30.565.10">
    <property type="entry name" value="Histidine kinase-like ATPase, C-terminal domain"/>
    <property type="match status" value="1"/>
</dbReference>
<dbReference type="Pfam" id="PF02518">
    <property type="entry name" value="HATPase_c"/>
    <property type="match status" value="1"/>
</dbReference>
<evidence type="ECO:0000256" key="1">
    <source>
        <dbReference type="ARBA" id="ARBA00000085"/>
    </source>
</evidence>
<dbReference type="GO" id="GO:0004673">
    <property type="term" value="F:protein histidine kinase activity"/>
    <property type="evidence" value="ECO:0007669"/>
    <property type="project" value="UniProtKB-EC"/>
</dbReference>
<dbReference type="PRINTS" id="PR00344">
    <property type="entry name" value="BCTRLSENSOR"/>
</dbReference>
<dbReference type="InterPro" id="IPR003594">
    <property type="entry name" value="HATPase_dom"/>
</dbReference>
<evidence type="ECO:0000256" key="2">
    <source>
        <dbReference type="ARBA" id="ARBA00012438"/>
    </source>
</evidence>
<evidence type="ECO:0000256" key="5">
    <source>
        <dbReference type="ARBA" id="ARBA00022741"/>
    </source>
</evidence>
<comment type="catalytic activity">
    <reaction evidence="1">
        <text>ATP + protein L-histidine = ADP + protein N-phospho-L-histidine.</text>
        <dbReference type="EC" id="2.7.13.3"/>
    </reaction>
</comment>
<evidence type="ECO:0000256" key="8">
    <source>
        <dbReference type="ARBA" id="ARBA00023012"/>
    </source>
</evidence>
<keyword evidence="3" id="KW-0597">Phosphoprotein</keyword>
<keyword evidence="9" id="KW-0175">Coiled coil</keyword>
<accession>A0A3S0HX15</accession>
<sequence length="562" mass="62045">MAEAVYLAVEGTDADRLLADRLVSEMARIGIDCRELGAAGGPGPVETLLLIGHASAPPAFAGRVIRVGMPDTDGPVPIIEKVTVQSARLVDAVIAHVLVDDKARSAFEADWSVLEEREFREGITTLLRSLGFHPIHAFRLGPISHIATCQIDDPDGSRHAESWVVVPVDGEGRATDLERLFNSTDRTLRDRIMDRLPPTGAANLLPASRPICLLLVGRDPGRDFSGLLTLAAPPDGRVKLWSHAEMAHLATDRREVIGQVFSPLSRRLRDLLARSRNAAAQLEAQVQALQRTDQQLAWEQRRRMQAERDAVWRELSLRVAHKLGNPLATLGLMRREMEYLVEEAKELAPDRERLLAKLTEIGEALAGQKQTQKRTAQVLEEFSVYAKATGVRLSSMDMGGLRDIIAAAAIGQPVDGPDMARIERIPDRVAIDPQRMADVFEELFANAQNIAKEQDITLKITVMIEVRDDYRPRTKDLPAGRFVLVTVSDNGPGVVSDRKESVFLPFVTTRKDGTGQGLAILRRIIDDHLGEIYEDGKSQAEQRGNAGARFRIALPVLHREED</sequence>
<dbReference type="EC" id="2.7.13.3" evidence="2"/>
<dbReference type="Proteomes" id="UP000277007">
    <property type="component" value="Unassembled WGS sequence"/>
</dbReference>
<dbReference type="RefSeq" id="WP_126620484.1">
    <property type="nucleotide sequence ID" value="NZ_JBHUCY010000011.1"/>
</dbReference>
<dbReference type="PANTHER" id="PTHR43065">
    <property type="entry name" value="SENSOR HISTIDINE KINASE"/>
    <property type="match status" value="1"/>
</dbReference>
<dbReference type="SUPFAM" id="SSF55874">
    <property type="entry name" value="ATPase domain of HSP90 chaperone/DNA topoisomerase II/histidine kinase"/>
    <property type="match status" value="1"/>
</dbReference>
<feature type="domain" description="Histidine kinase" evidence="10">
    <location>
        <begin position="318"/>
        <end position="558"/>
    </location>
</feature>
<keyword evidence="4" id="KW-0808">Transferase</keyword>
<evidence type="ECO:0000256" key="6">
    <source>
        <dbReference type="ARBA" id="ARBA00022777"/>
    </source>
</evidence>
<dbReference type="AlphaFoldDB" id="A0A3S0HX15"/>
<evidence type="ECO:0000313" key="12">
    <source>
        <dbReference type="Proteomes" id="UP000277007"/>
    </source>
</evidence>
<keyword evidence="6" id="KW-0418">Kinase</keyword>
<keyword evidence="5" id="KW-0547">Nucleotide-binding</keyword>
<dbReference type="InterPro" id="IPR005467">
    <property type="entry name" value="His_kinase_dom"/>
</dbReference>
<dbReference type="PROSITE" id="PS50109">
    <property type="entry name" value="HIS_KIN"/>
    <property type="match status" value="1"/>
</dbReference>
<evidence type="ECO:0000256" key="4">
    <source>
        <dbReference type="ARBA" id="ARBA00022679"/>
    </source>
</evidence>
<keyword evidence="8" id="KW-0902">Two-component regulatory system</keyword>
<dbReference type="PANTHER" id="PTHR43065:SF10">
    <property type="entry name" value="PEROXIDE STRESS-ACTIVATED HISTIDINE KINASE MAK3"/>
    <property type="match status" value="1"/>
</dbReference>
<organism evidence="11 12">
    <name type="scientific">Azospirillum griseum</name>
    <dbReference type="NCBI Taxonomy" id="2496639"/>
    <lineage>
        <taxon>Bacteria</taxon>
        <taxon>Pseudomonadati</taxon>
        <taxon>Pseudomonadota</taxon>
        <taxon>Alphaproteobacteria</taxon>
        <taxon>Rhodospirillales</taxon>
        <taxon>Azospirillaceae</taxon>
        <taxon>Azospirillum</taxon>
    </lineage>
</organism>